<dbReference type="GO" id="GO:0006635">
    <property type="term" value="P:fatty acid beta-oxidation"/>
    <property type="evidence" value="ECO:0007669"/>
    <property type="project" value="TreeGrafter"/>
</dbReference>
<dbReference type="Proteomes" id="UP000799778">
    <property type="component" value="Unassembled WGS sequence"/>
</dbReference>
<dbReference type="InterPro" id="IPR018376">
    <property type="entry name" value="Enoyl-CoA_hyd/isom_CS"/>
</dbReference>
<dbReference type="GeneID" id="54284964"/>
<reference evidence="5" key="1">
    <citation type="journal article" date="2020" name="Stud. Mycol.">
        <title>101 Dothideomycetes genomes: a test case for predicting lifestyles and emergence of pathogens.</title>
        <authorList>
            <person name="Haridas S."/>
            <person name="Albert R."/>
            <person name="Binder M."/>
            <person name="Bloem J."/>
            <person name="Labutti K."/>
            <person name="Salamov A."/>
            <person name="Andreopoulos B."/>
            <person name="Baker S."/>
            <person name="Barry K."/>
            <person name="Bills G."/>
            <person name="Bluhm B."/>
            <person name="Cannon C."/>
            <person name="Castanera R."/>
            <person name="Culley D."/>
            <person name="Daum C."/>
            <person name="Ezra D."/>
            <person name="Gonzalez J."/>
            <person name="Henrissat B."/>
            <person name="Kuo A."/>
            <person name="Liang C."/>
            <person name="Lipzen A."/>
            <person name="Lutzoni F."/>
            <person name="Magnuson J."/>
            <person name="Mondo S."/>
            <person name="Nolan M."/>
            <person name="Ohm R."/>
            <person name="Pangilinan J."/>
            <person name="Park H.-J."/>
            <person name="Ramirez L."/>
            <person name="Alfaro M."/>
            <person name="Sun H."/>
            <person name="Tritt A."/>
            <person name="Yoshinaga Y."/>
            <person name="Zwiers L.-H."/>
            <person name="Turgeon B."/>
            <person name="Goodwin S."/>
            <person name="Spatafora J."/>
            <person name="Crous P."/>
            <person name="Grigoriev I."/>
        </authorList>
    </citation>
    <scope>NUCLEOTIDE SEQUENCE</scope>
    <source>
        <strain evidence="5">CBS 175.79</strain>
    </source>
</reference>
<dbReference type="EMBL" id="ML978068">
    <property type="protein sequence ID" value="KAF2017759.1"/>
    <property type="molecule type" value="Genomic_DNA"/>
</dbReference>
<keyword evidence="3" id="KW-0843">Virulence</keyword>
<evidence type="ECO:0000313" key="6">
    <source>
        <dbReference type="Proteomes" id="UP000799778"/>
    </source>
</evidence>
<organism evidence="5 6">
    <name type="scientific">Aaosphaeria arxii CBS 175.79</name>
    <dbReference type="NCBI Taxonomy" id="1450172"/>
    <lineage>
        <taxon>Eukaryota</taxon>
        <taxon>Fungi</taxon>
        <taxon>Dikarya</taxon>
        <taxon>Ascomycota</taxon>
        <taxon>Pezizomycotina</taxon>
        <taxon>Dothideomycetes</taxon>
        <taxon>Pleosporomycetidae</taxon>
        <taxon>Pleosporales</taxon>
        <taxon>Pleosporales incertae sedis</taxon>
        <taxon>Aaosphaeria</taxon>
    </lineage>
</organism>
<dbReference type="CDD" id="cd06558">
    <property type="entry name" value="crotonase-like"/>
    <property type="match status" value="1"/>
</dbReference>
<keyword evidence="6" id="KW-1185">Reference proteome</keyword>
<dbReference type="PROSITE" id="PS00166">
    <property type="entry name" value="ENOYL_COA_HYDRATASE"/>
    <property type="match status" value="1"/>
</dbReference>
<dbReference type="Gene3D" id="3.90.226.10">
    <property type="entry name" value="2-enoyl-CoA Hydratase, Chain A, domain 1"/>
    <property type="match status" value="1"/>
</dbReference>
<proteinExistence type="inferred from homology"/>
<evidence type="ECO:0000256" key="3">
    <source>
        <dbReference type="ARBA" id="ARBA00023026"/>
    </source>
</evidence>
<dbReference type="AlphaFoldDB" id="A0A6A5XXT2"/>
<evidence type="ECO:0000313" key="5">
    <source>
        <dbReference type="EMBL" id="KAF2017759.1"/>
    </source>
</evidence>
<dbReference type="InterPro" id="IPR029045">
    <property type="entry name" value="ClpP/crotonase-like_dom_sf"/>
</dbReference>
<gene>
    <name evidence="5" type="ORF">BU24DRAFT_420802</name>
</gene>
<dbReference type="RefSeq" id="XP_033386098.1">
    <property type="nucleotide sequence ID" value="XM_033527567.1"/>
</dbReference>
<evidence type="ECO:0008006" key="7">
    <source>
        <dbReference type="Google" id="ProtNLM"/>
    </source>
</evidence>
<evidence type="ECO:0000256" key="2">
    <source>
        <dbReference type="ARBA" id="ARBA00005254"/>
    </source>
</evidence>
<dbReference type="SUPFAM" id="SSF52096">
    <property type="entry name" value="ClpP/crotonase"/>
    <property type="match status" value="1"/>
</dbReference>
<dbReference type="InterPro" id="IPR001753">
    <property type="entry name" value="Enoyl-CoA_hydra/iso"/>
</dbReference>
<dbReference type="GO" id="GO:0004165">
    <property type="term" value="F:delta(3)-delta(2)-enoyl-CoA isomerase activity"/>
    <property type="evidence" value="ECO:0007669"/>
    <property type="project" value="TreeGrafter"/>
</dbReference>
<evidence type="ECO:0000256" key="4">
    <source>
        <dbReference type="RuleBase" id="RU003707"/>
    </source>
</evidence>
<dbReference type="GO" id="GO:0005777">
    <property type="term" value="C:peroxisome"/>
    <property type="evidence" value="ECO:0007669"/>
    <property type="project" value="TreeGrafter"/>
</dbReference>
<protein>
    <recommendedName>
        <fullName evidence="7">ClpP/crotonase</fullName>
    </recommendedName>
</protein>
<dbReference type="Pfam" id="PF00378">
    <property type="entry name" value="ECH_1"/>
    <property type="match status" value="1"/>
</dbReference>
<evidence type="ECO:0000256" key="1">
    <source>
        <dbReference type="ARBA" id="ARBA00004685"/>
    </source>
</evidence>
<name>A0A6A5XXT2_9PLEO</name>
<comment type="similarity">
    <text evidence="2 4">Belongs to the enoyl-CoA hydratase/isomerase family.</text>
</comment>
<sequence length="137" mass="14682">MPTIALLNGHAFGAGVFIAMAADYRVQNPSRGFFCLPEVDIGLRIPPPIATMIRRKMAHPHAYRTAALEGKRLGGKEALDLGIVDVLGGMEECVGLIEERGLVAKSEGGVYGVLKRDAYSDVLEGFEVGKEGEKAKL</sequence>
<comment type="pathway">
    <text evidence="1">Mycotoxin biosynthesis.</text>
</comment>
<dbReference type="PANTHER" id="PTHR11941:SF75">
    <property type="entry name" value="ENOYL-COA HYDRATASE_ISOMERASE FAMILY PROTEIN"/>
    <property type="match status" value="1"/>
</dbReference>
<dbReference type="PANTHER" id="PTHR11941">
    <property type="entry name" value="ENOYL-COA HYDRATASE-RELATED"/>
    <property type="match status" value="1"/>
</dbReference>
<accession>A0A6A5XXT2</accession>
<dbReference type="OrthoDB" id="1696280at2759"/>